<dbReference type="CTD" id="91893"/>
<dbReference type="GO" id="GO:0070042">
    <property type="term" value="F:rRNA (uridine-N3-)-methyltransferase activity"/>
    <property type="evidence" value="ECO:0007669"/>
    <property type="project" value="InterPro"/>
</dbReference>
<dbReference type="InterPro" id="IPR005121">
    <property type="entry name" value="Fdx_antiC-bd"/>
</dbReference>
<keyword evidence="2" id="KW-1185">Reference proteome</keyword>
<dbReference type="SUPFAM" id="SSF53335">
    <property type="entry name" value="S-adenosyl-L-methionine-dependent methyltransferases"/>
    <property type="match status" value="1"/>
</dbReference>
<evidence type="ECO:0000313" key="3">
    <source>
        <dbReference type="RefSeq" id="XP_007934746.1"/>
    </source>
</evidence>
<dbReference type="SMART" id="SM00896">
    <property type="entry name" value="FDX-ACB"/>
    <property type="match status" value="1"/>
</dbReference>
<evidence type="ECO:0000259" key="1">
    <source>
        <dbReference type="PROSITE" id="PS51447"/>
    </source>
</evidence>
<dbReference type="InterPro" id="IPR019446">
    <property type="entry name" value="BMT5-like"/>
</dbReference>
<accession>A0A8B6ZL34</accession>
<proteinExistence type="predicted"/>
<dbReference type="PROSITE" id="PS51447">
    <property type="entry name" value="FDX_ACB"/>
    <property type="match status" value="1"/>
</dbReference>
<dbReference type="Pfam" id="PF10354">
    <property type="entry name" value="BMT5-like"/>
    <property type="match status" value="1"/>
</dbReference>
<dbReference type="OrthoDB" id="273345at2759"/>
<dbReference type="FunFam" id="3.40.50.150:FF:000361">
    <property type="entry name" value="Ferredoxin-fold anticodon-binding domain-containing protein 1 homolog"/>
    <property type="match status" value="1"/>
</dbReference>
<dbReference type="FunFam" id="3.30.70.380:FF:000004">
    <property type="entry name" value="Ferredoxin-fold anticodon-binding domain-containing protein 1 homolog"/>
    <property type="match status" value="1"/>
</dbReference>
<evidence type="ECO:0000313" key="2">
    <source>
        <dbReference type="Proteomes" id="UP000694850"/>
    </source>
</evidence>
<dbReference type="PANTHER" id="PTHR11538">
    <property type="entry name" value="PHENYLALANYL-TRNA SYNTHETASE"/>
    <property type="match status" value="1"/>
</dbReference>
<dbReference type="GeneID" id="103193357"/>
<dbReference type="Proteomes" id="UP000694850">
    <property type="component" value="Unplaced"/>
</dbReference>
<feature type="domain" description="FDX-ACB" evidence="1">
    <location>
        <begin position="532"/>
        <end position="625"/>
    </location>
</feature>
<reference evidence="3" key="1">
    <citation type="submission" date="2025-08" db="UniProtKB">
        <authorList>
            <consortium name="RefSeq"/>
        </authorList>
    </citation>
    <scope>IDENTIFICATION</scope>
</reference>
<dbReference type="SUPFAM" id="SSF54991">
    <property type="entry name" value="Anticodon-binding domain of PheRS"/>
    <property type="match status" value="1"/>
</dbReference>
<name>A0A8B6ZL34_ORYAF</name>
<sequence length="625" mass="70503">MGPRRLLLVGEGNFSFAAALSETLEPSTTCLIATCLQRPADLARNPLALENLQRLRERGTEVRFGVDCTRLADAFELQDREFDRIYFNFPHCGRKAGVAKNRDLLAKFFQSCADVLADAGEVHVALCKGQGGTPADKPRREWHNSWQVVAMAALGGLILSDVHPFSCETVPGYKCTGYRSQDKTFHLKGALNHIFTRSLRFECFQSRIFRVRLGDQWFSFPEPEALAGKLNRGFLEAPSCHPVKIINEKLIAALGKAFPLERLKCSFPLLSQGGNSVLTSWNSDFLSAAFWINLLEDNSNAEPLTDGTTQDIEEFLMSFSGLSLPSGPERDDKEEAHEGIYGQAKVCLRPSLLIHVQAIIQAVDFLLGSLYILSGPVFRKCLILPFTMPAFHETLLILGFNPNLKDSCLQSLLDHLKHILDNLLTQPLVEGSKLNSSVEFVLQPNGKDYTISVKPHNFDLDGAKDLIIGSVTTSSADIIHKDQCFVSVSVNLDLLAMLVWGISDWRMLWTFDNRFLKHFAPGKIEPFKNYSLYPPCYMHDISFWLDEKKGLDELEFHTMVREVSQDTVISIQFLSCFQHPKTQQVSLCYRLIYQTCDKALTQQQVASMQSRLRREIQRRLHVIPR</sequence>
<dbReference type="Gene3D" id="3.30.70.380">
    <property type="entry name" value="Ferrodoxin-fold anticodon-binding domain"/>
    <property type="match status" value="1"/>
</dbReference>
<protein>
    <submittedName>
        <fullName evidence="3">Ferredoxin-fold anticodon-binding domain-containing protein 1</fullName>
    </submittedName>
</protein>
<dbReference type="InterPro" id="IPR045864">
    <property type="entry name" value="aa-tRNA-synth_II/BPL/LPL"/>
</dbReference>
<dbReference type="InterPro" id="IPR036690">
    <property type="entry name" value="Fdx_antiC-bd_sf"/>
</dbReference>
<dbReference type="Pfam" id="PF03147">
    <property type="entry name" value="FDX-ACB"/>
    <property type="match status" value="1"/>
</dbReference>
<dbReference type="RefSeq" id="XP_007934746.1">
    <property type="nucleotide sequence ID" value="XM_007936555.2"/>
</dbReference>
<dbReference type="GO" id="GO:0005737">
    <property type="term" value="C:cytoplasm"/>
    <property type="evidence" value="ECO:0007669"/>
    <property type="project" value="TreeGrafter"/>
</dbReference>
<dbReference type="GO" id="GO:0070475">
    <property type="term" value="P:rRNA base methylation"/>
    <property type="evidence" value="ECO:0007669"/>
    <property type="project" value="InterPro"/>
</dbReference>
<dbReference type="FunFam" id="3.30.930.10:FF:000081">
    <property type="entry name" value="Ferredoxin-fold anticodon binding domain containing 1"/>
    <property type="match status" value="1"/>
</dbReference>
<organism evidence="2 3">
    <name type="scientific">Orycteropus afer afer</name>
    <dbReference type="NCBI Taxonomy" id="1230840"/>
    <lineage>
        <taxon>Eukaryota</taxon>
        <taxon>Metazoa</taxon>
        <taxon>Chordata</taxon>
        <taxon>Craniata</taxon>
        <taxon>Vertebrata</taxon>
        <taxon>Euteleostomi</taxon>
        <taxon>Mammalia</taxon>
        <taxon>Eutheria</taxon>
        <taxon>Afrotheria</taxon>
        <taxon>Tubulidentata</taxon>
        <taxon>Orycteropodidae</taxon>
        <taxon>Orycteropus</taxon>
    </lineage>
</organism>
<dbReference type="InterPro" id="IPR029063">
    <property type="entry name" value="SAM-dependent_MTases_sf"/>
</dbReference>
<dbReference type="PANTHER" id="PTHR11538:SF26">
    <property type="entry name" value="FERREDOXIN-FOLD ANTICODON-BINDING DOMAIN-CONTAINING PROTEIN 1"/>
    <property type="match status" value="1"/>
</dbReference>
<dbReference type="Gene3D" id="3.30.930.10">
    <property type="entry name" value="Bira Bifunctional Protein, Domain 2"/>
    <property type="match status" value="1"/>
</dbReference>
<gene>
    <name evidence="3" type="primary">FDXACB1</name>
</gene>
<dbReference type="AlphaFoldDB" id="A0A8B6ZL34"/>
<dbReference type="Gene3D" id="3.40.50.150">
    <property type="entry name" value="Vaccinia Virus protein VP39"/>
    <property type="match status" value="1"/>
</dbReference>